<keyword evidence="3" id="KW-1185">Reference proteome</keyword>
<evidence type="ECO:0000256" key="1">
    <source>
        <dbReference type="ARBA" id="ARBA00010139"/>
    </source>
</evidence>
<dbReference type="InterPro" id="IPR036188">
    <property type="entry name" value="FAD/NAD-bd_sf"/>
</dbReference>
<dbReference type="Gene3D" id="3.50.50.60">
    <property type="entry name" value="FAD/NAD(P)-binding domain"/>
    <property type="match status" value="1"/>
</dbReference>
<dbReference type="PANTHER" id="PTHR42877">
    <property type="entry name" value="L-ORNITHINE N(5)-MONOOXYGENASE-RELATED"/>
    <property type="match status" value="1"/>
</dbReference>
<dbReference type="AlphaFoldDB" id="A0A8K0UD72"/>
<gene>
    <name evidence="2" type="ORF">BXZ70DRAFT_1053832</name>
</gene>
<sequence>MSLWNRKSELLLPTYDLQTMWQGWPSTFAPGPEIRAYLTRTSDSNTSSCAAASTRKNEETEDVVNMLFMGVGSLTGWKWSDVKGLETFKGKMGEKWEDGVRDWKDKRVAVIGTGSSIQVVPTLQSYVKKLHNFVLGKTWIMPAFAAGQKTGDDLTLEKGYVSPGPVRCHVLNRVKPHPVACQTPGNVRKVAQERRRARQLKRHLIDPNHPVRVRAKVDASEGIDGERARPDEVMQNLSLKEREAAGWSTTLARIPSPALLFSFHHHLLSNNQPHPPPCTGVGRLIASPTTLKMAAEHNLLNTMGIIGEVRKGLTVATATFFRQAVAAHGTKKDWLGSLDVKHGLTGTGTPRKFTLGINGTTWINLVKIQPGSSQKHHAVVAVFAVNPVLVFDGPQAHISEANAEDCCSARRCQLREDVQELAFRFHTNMLQQPFRDSRRSSRVVDSLLKATVNFSTNKFTEYFTHSSPHPEPQPGLDEKFRARFWPGFVVRKLIAEALRKIDVEPTPFMLYVPGNFGDDVRNVKDIRPVGIAEPLLYGYCHPLPHC</sequence>
<dbReference type="OrthoDB" id="74360at2759"/>
<protein>
    <submittedName>
        <fullName evidence="2">Uncharacterized protein</fullName>
    </submittedName>
</protein>
<reference evidence="2" key="1">
    <citation type="journal article" date="2021" name="New Phytol.">
        <title>Evolutionary innovations through gain and loss of genes in the ectomycorrhizal Boletales.</title>
        <authorList>
            <person name="Wu G."/>
            <person name="Miyauchi S."/>
            <person name="Morin E."/>
            <person name="Kuo A."/>
            <person name="Drula E."/>
            <person name="Varga T."/>
            <person name="Kohler A."/>
            <person name="Feng B."/>
            <person name="Cao Y."/>
            <person name="Lipzen A."/>
            <person name="Daum C."/>
            <person name="Hundley H."/>
            <person name="Pangilinan J."/>
            <person name="Johnson J."/>
            <person name="Barry K."/>
            <person name="LaButti K."/>
            <person name="Ng V."/>
            <person name="Ahrendt S."/>
            <person name="Min B."/>
            <person name="Choi I.G."/>
            <person name="Park H."/>
            <person name="Plett J.M."/>
            <person name="Magnuson J."/>
            <person name="Spatafora J.W."/>
            <person name="Nagy L.G."/>
            <person name="Henrissat B."/>
            <person name="Grigoriev I.V."/>
            <person name="Yang Z.L."/>
            <person name="Xu J."/>
            <person name="Martin F.M."/>
        </authorList>
    </citation>
    <scope>NUCLEOTIDE SEQUENCE</scope>
    <source>
        <strain evidence="2">KKN 215</strain>
    </source>
</reference>
<accession>A0A8K0UD72</accession>
<evidence type="ECO:0000313" key="2">
    <source>
        <dbReference type="EMBL" id="KAH8077240.1"/>
    </source>
</evidence>
<dbReference type="PANTHER" id="PTHR42877:SF4">
    <property type="entry name" value="FAD_NAD(P)-BINDING DOMAIN-CONTAINING PROTEIN-RELATED"/>
    <property type="match status" value="1"/>
</dbReference>
<comment type="caution">
    <text evidence="2">The sequence shown here is derived from an EMBL/GenBank/DDBJ whole genome shotgun (WGS) entry which is preliminary data.</text>
</comment>
<name>A0A8K0UD72_9AGAR</name>
<dbReference type="SUPFAM" id="SSF51905">
    <property type="entry name" value="FAD/NAD(P)-binding domain"/>
    <property type="match status" value="1"/>
</dbReference>
<dbReference type="Proteomes" id="UP000813824">
    <property type="component" value="Unassembled WGS sequence"/>
</dbReference>
<dbReference type="InterPro" id="IPR051209">
    <property type="entry name" value="FAD-bind_Monooxygenase_sf"/>
</dbReference>
<evidence type="ECO:0000313" key="3">
    <source>
        <dbReference type="Proteomes" id="UP000813824"/>
    </source>
</evidence>
<comment type="similarity">
    <text evidence="1">Belongs to the FAD-binding monooxygenase family.</text>
</comment>
<organism evidence="2 3">
    <name type="scientific">Cristinia sonorae</name>
    <dbReference type="NCBI Taxonomy" id="1940300"/>
    <lineage>
        <taxon>Eukaryota</taxon>
        <taxon>Fungi</taxon>
        <taxon>Dikarya</taxon>
        <taxon>Basidiomycota</taxon>
        <taxon>Agaricomycotina</taxon>
        <taxon>Agaricomycetes</taxon>
        <taxon>Agaricomycetidae</taxon>
        <taxon>Agaricales</taxon>
        <taxon>Pleurotineae</taxon>
        <taxon>Stephanosporaceae</taxon>
        <taxon>Cristinia</taxon>
    </lineage>
</organism>
<dbReference type="EMBL" id="JAEVFJ010000065">
    <property type="protein sequence ID" value="KAH8077240.1"/>
    <property type="molecule type" value="Genomic_DNA"/>
</dbReference>
<proteinExistence type="inferred from homology"/>